<dbReference type="EMBL" id="AZNH01000083">
    <property type="protein sequence ID" value="KID82517.1"/>
    <property type="molecule type" value="Genomic_DNA"/>
</dbReference>
<evidence type="ECO:0000256" key="1">
    <source>
        <dbReference type="SAM" id="MobiDB-lite"/>
    </source>
</evidence>
<evidence type="ECO:0000313" key="4">
    <source>
        <dbReference type="Proteomes" id="UP000031192"/>
    </source>
</evidence>
<gene>
    <name evidence="3" type="ORF">MGU_10158</name>
</gene>
<protein>
    <submittedName>
        <fullName evidence="3">Uncharacterized protein</fullName>
    </submittedName>
</protein>
<feature type="compositionally biased region" description="Basic and acidic residues" evidence="1">
    <location>
        <begin position="238"/>
        <end position="249"/>
    </location>
</feature>
<keyword evidence="4" id="KW-1185">Reference proteome</keyword>
<reference evidence="3 4" key="1">
    <citation type="journal article" date="2014" name="Proc. Natl. Acad. Sci. U.S.A.">
        <title>Trajectory and genomic determinants of fungal-pathogen speciation and host adaptation.</title>
        <authorList>
            <person name="Hu X."/>
            <person name="Xiao G."/>
            <person name="Zheng P."/>
            <person name="Shang Y."/>
            <person name="Su Y."/>
            <person name="Zhang X."/>
            <person name="Liu X."/>
            <person name="Zhan S."/>
            <person name="St Leger R.J."/>
            <person name="Wang C."/>
        </authorList>
    </citation>
    <scope>NUCLEOTIDE SEQUENCE [LARGE SCALE GENOMIC DNA]</scope>
    <source>
        <strain evidence="3 4">ARSEF 977</strain>
    </source>
</reference>
<feature type="region of interest" description="Disordered" evidence="1">
    <location>
        <begin position="200"/>
        <end position="298"/>
    </location>
</feature>
<evidence type="ECO:0000256" key="2">
    <source>
        <dbReference type="SAM" id="SignalP"/>
    </source>
</evidence>
<dbReference type="HOGENOM" id="CLU_794721_0_0_1"/>
<dbReference type="AlphaFoldDB" id="A0A0B4GRW8"/>
<sequence length="412" mass="44292">MIVSKLSLVSSVLVSGIAAVPIELASDDVLVGYRTVAKASRTMDDAPLDTALFRHVTDNAPKEQARLYNDAKTLIADERNGVLADQIGKGVYTSPGRGEWQDHGLSEPWYCAVWAKLSALESVSKVWVPSGEWWEGESSVAEFVTRQGLDPDKTLRMSLIWNKRNLQQTLIPKGLLNDRGGNMGFKVWCESDQEKLPNTRVDYEDKSWKKNAKGKVQRPKENPEEPMGPASDEESADESPKKRPQGDRKKPAKRPSSPSDSSSEYELPQPPKRPRPEGEESAEAAEGGGVEGTAEGTAEGAVGGAAENEFAAADLFGDGDLLAGLKANEVAEGRFLFAGVEEELAGESTVFGLEGIESTEAIDALYSQAETEALEAQSALEAEEASALAAAAEGGSTFGEIFGEALELFLER</sequence>
<feature type="chain" id="PRO_5002103505" evidence="2">
    <location>
        <begin position="20"/>
        <end position="412"/>
    </location>
</feature>
<accession>A0A0B4GRW8</accession>
<dbReference type="InterPro" id="IPR045564">
    <property type="entry name" value="DUF5910"/>
</dbReference>
<comment type="caution">
    <text evidence="3">The sequence shown here is derived from an EMBL/GenBank/DDBJ whole genome shotgun (WGS) entry which is preliminary data.</text>
</comment>
<organism evidence="3 4">
    <name type="scientific">Metarhizium guizhouense (strain ARSEF 977)</name>
    <dbReference type="NCBI Taxonomy" id="1276136"/>
    <lineage>
        <taxon>Eukaryota</taxon>
        <taxon>Fungi</taxon>
        <taxon>Dikarya</taxon>
        <taxon>Ascomycota</taxon>
        <taxon>Pezizomycotina</taxon>
        <taxon>Sordariomycetes</taxon>
        <taxon>Hypocreomycetidae</taxon>
        <taxon>Hypocreales</taxon>
        <taxon>Clavicipitaceae</taxon>
        <taxon>Metarhizium</taxon>
    </lineage>
</organism>
<dbReference type="Proteomes" id="UP000031192">
    <property type="component" value="Unassembled WGS sequence"/>
</dbReference>
<proteinExistence type="predicted"/>
<dbReference type="OrthoDB" id="4868835at2759"/>
<evidence type="ECO:0000313" key="3">
    <source>
        <dbReference type="EMBL" id="KID82517.1"/>
    </source>
</evidence>
<dbReference type="Pfam" id="PF19287">
    <property type="entry name" value="DUF5910"/>
    <property type="match status" value="1"/>
</dbReference>
<keyword evidence="2" id="KW-0732">Signal</keyword>
<name>A0A0B4GRW8_METGA</name>
<feature type="signal peptide" evidence="2">
    <location>
        <begin position="1"/>
        <end position="19"/>
    </location>
</feature>